<feature type="repeat" description="TPR" evidence="2">
    <location>
        <begin position="139"/>
        <end position="172"/>
    </location>
</feature>
<dbReference type="Pfam" id="PF13432">
    <property type="entry name" value="TPR_16"/>
    <property type="match status" value="1"/>
</dbReference>
<dbReference type="Gene3D" id="3.40.50.300">
    <property type="entry name" value="P-loop containing nucleotide triphosphate hydrolases"/>
    <property type="match status" value="1"/>
</dbReference>
<dbReference type="SUPFAM" id="SSF52540">
    <property type="entry name" value="P-loop containing nucleoside triphosphate hydrolases"/>
    <property type="match status" value="1"/>
</dbReference>
<keyword evidence="2" id="KW-0802">TPR repeat</keyword>
<keyword evidence="4" id="KW-1185">Reference proteome</keyword>
<dbReference type="Proteomes" id="UP000295301">
    <property type="component" value="Unassembled WGS sequence"/>
</dbReference>
<feature type="repeat" description="TPR" evidence="2">
    <location>
        <begin position="173"/>
        <end position="206"/>
    </location>
</feature>
<dbReference type="InterPro" id="IPR019734">
    <property type="entry name" value="TPR_rpt"/>
</dbReference>
<name>A0A4R5V9H2_9RHOB</name>
<protein>
    <submittedName>
        <fullName evidence="3">Sulfotransferase family protein</fullName>
    </submittedName>
</protein>
<dbReference type="Pfam" id="PF14559">
    <property type="entry name" value="TPR_19"/>
    <property type="match status" value="1"/>
</dbReference>
<evidence type="ECO:0000256" key="1">
    <source>
        <dbReference type="ARBA" id="ARBA00022679"/>
    </source>
</evidence>
<dbReference type="InterPro" id="IPR026634">
    <property type="entry name" value="TPST-like"/>
</dbReference>
<dbReference type="RefSeq" id="WP_133359609.1">
    <property type="nucleotide sequence ID" value="NZ_SMUV01000063.1"/>
</dbReference>
<dbReference type="PANTHER" id="PTHR12788:SF10">
    <property type="entry name" value="PROTEIN-TYROSINE SULFOTRANSFERASE"/>
    <property type="match status" value="1"/>
</dbReference>
<dbReference type="OrthoDB" id="9800698at2"/>
<keyword evidence="1 3" id="KW-0808">Transferase</keyword>
<proteinExistence type="predicted"/>
<dbReference type="EMBL" id="SMUV01000063">
    <property type="protein sequence ID" value="TDK48779.1"/>
    <property type="molecule type" value="Genomic_DNA"/>
</dbReference>
<evidence type="ECO:0000256" key="2">
    <source>
        <dbReference type="PROSITE-ProRule" id="PRU00339"/>
    </source>
</evidence>
<dbReference type="Pfam" id="PF13469">
    <property type="entry name" value="Sulfotransfer_3"/>
    <property type="match status" value="1"/>
</dbReference>
<evidence type="ECO:0000313" key="4">
    <source>
        <dbReference type="Proteomes" id="UP000295301"/>
    </source>
</evidence>
<dbReference type="InterPro" id="IPR027417">
    <property type="entry name" value="P-loop_NTPase"/>
</dbReference>
<dbReference type="SMART" id="SM00028">
    <property type="entry name" value="TPR"/>
    <property type="match status" value="6"/>
</dbReference>
<sequence length="581" mass="63482">MPQQNPFALTRVQLQQGRYKAALKTAKAAMARHPRDPHFPNLAGLAMCGTGQQRAAIAMFQKAIRLDPHFVDAQRNMAQTLILLDMADKALTLLDRMVANDPGDEGAQYLRAQALANLGQTEGAESAAARAVALAPKQPRNYNLRGVLRNTLGLTDLALEDFQAALALDPTNVDTLINISLPLARQTRYDAALDAARRAVDLAPSHVGAHLRLAASYVETGDRAAAQEAYRRVLVLDPQNAEAIEHLAALQGREENAALSEAARAALKHAGSRHRDRASLNFALARIAQQAADVKTEARHLADANRDMARALPYDAQRDSALNDAIMAYFPAPPEASAAQEPVMPVYVLGLPRSGTTLAEAMLGAHPLVHPLGEQIIAGRLLYPLIEAGTPFGATEVADVLERERQMLPALPRGVAAYTDKMPENYRLIGFLKTVHPGARFVHLRRDPRDVALSMWRGHFSGSALSYTYDLRAMAHRFNLYAELMAFWHRLLPGQILDLSYEEMTADPEAASRRLAGYCGLDWVPQMARPEETEAAVLTLSAGQLRQPVHRNSVGAWRQHQEALAPLIAGLDPALWPGLEE</sequence>
<dbReference type="Pfam" id="PF13181">
    <property type="entry name" value="TPR_8"/>
    <property type="match status" value="1"/>
</dbReference>
<accession>A0A4R5V9H2</accession>
<dbReference type="GO" id="GO:0008476">
    <property type="term" value="F:protein-tyrosine sulfotransferase activity"/>
    <property type="evidence" value="ECO:0007669"/>
    <property type="project" value="InterPro"/>
</dbReference>
<dbReference type="AlphaFoldDB" id="A0A4R5V9H2"/>
<dbReference type="SUPFAM" id="SSF48452">
    <property type="entry name" value="TPR-like"/>
    <property type="match status" value="1"/>
</dbReference>
<dbReference type="PROSITE" id="PS50005">
    <property type="entry name" value="TPR"/>
    <property type="match status" value="3"/>
</dbReference>
<organism evidence="3 4">
    <name type="scientific">Antarcticimicrobium luteum</name>
    <dbReference type="NCBI Taxonomy" id="2547397"/>
    <lineage>
        <taxon>Bacteria</taxon>
        <taxon>Pseudomonadati</taxon>
        <taxon>Pseudomonadota</taxon>
        <taxon>Alphaproteobacteria</taxon>
        <taxon>Rhodobacterales</taxon>
        <taxon>Paracoccaceae</taxon>
        <taxon>Antarcticimicrobium</taxon>
    </lineage>
</organism>
<feature type="repeat" description="TPR" evidence="2">
    <location>
        <begin position="207"/>
        <end position="240"/>
    </location>
</feature>
<comment type="caution">
    <text evidence="3">The sequence shown here is derived from an EMBL/GenBank/DDBJ whole genome shotgun (WGS) entry which is preliminary data.</text>
</comment>
<gene>
    <name evidence="3" type="ORF">E1832_10030</name>
</gene>
<dbReference type="Gene3D" id="1.25.40.10">
    <property type="entry name" value="Tetratricopeptide repeat domain"/>
    <property type="match status" value="2"/>
</dbReference>
<dbReference type="InterPro" id="IPR011990">
    <property type="entry name" value="TPR-like_helical_dom_sf"/>
</dbReference>
<reference evidence="3 4" key="1">
    <citation type="submission" date="2019-03" db="EMBL/GenBank/DDBJ databases">
        <title>Ruegeria lutea sp. nov., a novel strain, isolated from marine sediment, the Masan Bay, South Korea.</title>
        <authorList>
            <person name="Kim J."/>
            <person name="Kim D.-Y."/>
            <person name="Lee S.-S."/>
        </authorList>
    </citation>
    <scope>NUCLEOTIDE SEQUENCE [LARGE SCALE GENOMIC DNA]</scope>
    <source>
        <strain evidence="3 4">318-1</strain>
    </source>
</reference>
<evidence type="ECO:0000313" key="3">
    <source>
        <dbReference type="EMBL" id="TDK48779.1"/>
    </source>
</evidence>
<dbReference type="PANTHER" id="PTHR12788">
    <property type="entry name" value="PROTEIN-TYROSINE SULFOTRANSFERASE 2"/>
    <property type="match status" value="1"/>
</dbReference>